<dbReference type="Pfam" id="PF08867">
    <property type="entry name" value="FRG"/>
    <property type="match status" value="1"/>
</dbReference>
<feature type="domain" description="FRG" evidence="1">
    <location>
        <begin position="25"/>
        <end position="130"/>
    </location>
</feature>
<dbReference type="Proteomes" id="UP001501759">
    <property type="component" value="Unassembled WGS sequence"/>
</dbReference>
<reference evidence="3" key="1">
    <citation type="journal article" date="2019" name="Int. J. Syst. Evol. Microbiol.">
        <title>The Global Catalogue of Microorganisms (GCM) 10K type strain sequencing project: providing services to taxonomists for standard genome sequencing and annotation.</title>
        <authorList>
            <consortium name="The Broad Institute Genomics Platform"/>
            <consortium name="The Broad Institute Genome Sequencing Center for Infectious Disease"/>
            <person name="Wu L."/>
            <person name="Ma J."/>
        </authorList>
    </citation>
    <scope>NUCLEOTIDE SEQUENCE [LARGE SCALE GENOMIC DNA]</scope>
    <source>
        <strain evidence="3">JCM 18409</strain>
    </source>
</reference>
<dbReference type="InterPro" id="IPR014966">
    <property type="entry name" value="FRG-dom"/>
</dbReference>
<evidence type="ECO:0000259" key="1">
    <source>
        <dbReference type="SMART" id="SM00901"/>
    </source>
</evidence>
<gene>
    <name evidence="2" type="ORF">GCM10023335_81830</name>
</gene>
<comment type="caution">
    <text evidence="2">The sequence shown here is derived from an EMBL/GenBank/DDBJ whole genome shotgun (WGS) entry which is preliminary data.</text>
</comment>
<organism evidence="2 3">
    <name type="scientific">Streptomyces siamensis</name>
    <dbReference type="NCBI Taxonomy" id="1274986"/>
    <lineage>
        <taxon>Bacteria</taxon>
        <taxon>Bacillati</taxon>
        <taxon>Actinomycetota</taxon>
        <taxon>Actinomycetes</taxon>
        <taxon>Kitasatosporales</taxon>
        <taxon>Streptomycetaceae</taxon>
        <taxon>Streptomyces</taxon>
    </lineage>
</organism>
<accession>A0ABP9JLF4</accession>
<protein>
    <submittedName>
        <fullName evidence="2">FRG domain-containing protein</fullName>
    </submittedName>
</protein>
<dbReference type="SMART" id="SM00901">
    <property type="entry name" value="FRG"/>
    <property type="match status" value="1"/>
</dbReference>
<proteinExistence type="predicted"/>
<keyword evidence="3" id="KW-1185">Reference proteome</keyword>
<dbReference type="EMBL" id="BAABKB010000045">
    <property type="protein sequence ID" value="GAA5035726.1"/>
    <property type="molecule type" value="Genomic_DNA"/>
</dbReference>
<evidence type="ECO:0000313" key="3">
    <source>
        <dbReference type="Proteomes" id="UP001501759"/>
    </source>
</evidence>
<name>A0ABP9JLF4_9ACTN</name>
<evidence type="ECO:0000313" key="2">
    <source>
        <dbReference type="EMBL" id="GAA5035726.1"/>
    </source>
</evidence>
<sequence length="322" mass="36213">MNDQPASPYVEFGSWEVLLAALQRFSSAWVFRGQREYSWNLLTKLGRDLRVVDEDRTKDWLQLENSAIGYFMDRAGSLLVKTPDEHDLLGWLAFMQHYGAPTRLLDWSLSPYVALYFAYEQPSESDAALYALNSYLARRTNAGALLPAAWDHLGIMKASRTDAEGNAVETYLAREKYRRNHENEILRWAIESKSKCPLPTIPFDQDDRMGAQQTIFTLMGDVDTEVDVWFEKEKWEFPTPKPGGLIAGSDSMVWPLNDPSDLVAKIRLPGSWRGQVLTALSRMGISASSLFPGLDGIGRATSGHLLGGNLSNRDILTGWVFS</sequence>
<dbReference type="RefSeq" id="WP_345657983.1">
    <property type="nucleotide sequence ID" value="NZ_BAABKB010000045.1"/>
</dbReference>